<dbReference type="PANTHER" id="PTHR31121:SF6">
    <property type="entry name" value="ALPHA-1,2 MANNOSYLTRANSFERASE KTR1"/>
    <property type="match status" value="1"/>
</dbReference>
<dbReference type="SUPFAM" id="SSF53448">
    <property type="entry name" value="Nucleotide-diphospho-sugar transferases"/>
    <property type="match status" value="1"/>
</dbReference>
<evidence type="ECO:0000256" key="3">
    <source>
        <dbReference type="SAM" id="MobiDB-lite"/>
    </source>
</evidence>
<feature type="region of interest" description="Disordered" evidence="3">
    <location>
        <begin position="305"/>
        <end position="338"/>
    </location>
</feature>
<gene>
    <name evidence="5" type="ORF">ALAG00032_LOCUS2915</name>
</gene>
<evidence type="ECO:0000256" key="2">
    <source>
        <dbReference type="ARBA" id="ARBA00022679"/>
    </source>
</evidence>
<reference evidence="5" key="1">
    <citation type="submission" date="2021-01" db="EMBL/GenBank/DDBJ databases">
        <authorList>
            <person name="Corre E."/>
            <person name="Pelletier E."/>
            <person name="Niang G."/>
            <person name="Scheremetjew M."/>
            <person name="Finn R."/>
            <person name="Kale V."/>
            <person name="Holt S."/>
            <person name="Cochrane G."/>
            <person name="Meng A."/>
            <person name="Brown T."/>
            <person name="Cohen L."/>
        </authorList>
    </citation>
    <scope>NUCLEOTIDE SEQUENCE</scope>
    <source>
        <strain evidence="5">CCMP1510</strain>
    </source>
</reference>
<comment type="similarity">
    <text evidence="1">Belongs to the glycosyltransferase 15 family.</text>
</comment>
<feature type="compositionally biased region" description="Basic residues" evidence="3">
    <location>
        <begin position="319"/>
        <end position="332"/>
    </location>
</feature>
<feature type="compositionally biased region" description="Polar residues" evidence="3">
    <location>
        <begin position="66"/>
        <end position="77"/>
    </location>
</feature>
<name>A0A7S3NJT3_9STRA</name>
<evidence type="ECO:0000256" key="4">
    <source>
        <dbReference type="SAM" id="Phobius"/>
    </source>
</evidence>
<evidence type="ECO:0000313" key="5">
    <source>
        <dbReference type="EMBL" id="CAE0362174.1"/>
    </source>
</evidence>
<feature type="region of interest" description="Disordered" evidence="3">
    <location>
        <begin position="44"/>
        <end position="106"/>
    </location>
</feature>
<dbReference type="GO" id="GO:0005794">
    <property type="term" value="C:Golgi apparatus"/>
    <property type="evidence" value="ECO:0007669"/>
    <property type="project" value="TreeGrafter"/>
</dbReference>
<feature type="transmembrane region" description="Helical" evidence="4">
    <location>
        <begin position="21"/>
        <end position="36"/>
    </location>
</feature>
<dbReference type="GO" id="GO:0016020">
    <property type="term" value="C:membrane"/>
    <property type="evidence" value="ECO:0007669"/>
    <property type="project" value="InterPro"/>
</dbReference>
<organism evidence="5">
    <name type="scientific">Aureoumbra lagunensis</name>
    <dbReference type="NCBI Taxonomy" id="44058"/>
    <lineage>
        <taxon>Eukaryota</taxon>
        <taxon>Sar</taxon>
        <taxon>Stramenopiles</taxon>
        <taxon>Ochrophyta</taxon>
        <taxon>Pelagophyceae</taxon>
        <taxon>Pelagomonadales</taxon>
        <taxon>Aureoumbra</taxon>
    </lineage>
</organism>
<keyword evidence="4" id="KW-0472">Membrane</keyword>
<evidence type="ECO:0000256" key="1">
    <source>
        <dbReference type="ARBA" id="ARBA00007677"/>
    </source>
</evidence>
<accession>A0A7S3NJT3</accession>
<evidence type="ECO:0008006" key="6">
    <source>
        <dbReference type="Google" id="ProtNLM"/>
    </source>
</evidence>
<dbReference type="AlphaFoldDB" id="A0A7S3NJT3"/>
<dbReference type="Pfam" id="PF01793">
    <property type="entry name" value="Glyco_transf_15"/>
    <property type="match status" value="1"/>
</dbReference>
<protein>
    <recommendedName>
        <fullName evidence="6">Nucleotide-diphospho-sugar transferase domain-containing protein</fullName>
    </recommendedName>
</protein>
<dbReference type="GO" id="GO:0000032">
    <property type="term" value="P:cell wall mannoprotein biosynthetic process"/>
    <property type="evidence" value="ECO:0007669"/>
    <property type="project" value="TreeGrafter"/>
</dbReference>
<keyword evidence="4" id="KW-0812">Transmembrane</keyword>
<dbReference type="InterPro" id="IPR002685">
    <property type="entry name" value="Glyco_trans_15"/>
</dbReference>
<sequence>MRSPKLHRGHGLNKLRRRCDIILGILFSVNIVLFFLKRPNKASIANPRQSSTRRSASQLRRGIANPRQSSTRRSASQLRRGIIKKQSSSKRSAREEKRNDFSPPHPTFPRVFGARVWNKNVRCAFVTLLKKGKDITSYAGFLESSTRLRRTFQLKSEYPHYVVYEGQFPDVHQKGMILSAPWLKFYNVSHVWGNDYDRPPPEFWNATDRSEGYKHMCRFFGRQLFQIAALEIGLDIVMRVDDDILFLRQVNYDPFQIIWQSGAVYGFGSLNKENHFHTELTFTPWIREYCQQLKQIDYIGDDDDDFDAPNESLSEAERRRRQAKRLKQRRKIKDSSSD</sequence>
<proteinExistence type="inferred from homology"/>
<keyword evidence="2" id="KW-0808">Transferase</keyword>
<dbReference type="InterPro" id="IPR029044">
    <property type="entry name" value="Nucleotide-diphossugar_trans"/>
</dbReference>
<dbReference type="GO" id="GO:0006487">
    <property type="term" value="P:protein N-linked glycosylation"/>
    <property type="evidence" value="ECO:0007669"/>
    <property type="project" value="TreeGrafter"/>
</dbReference>
<dbReference type="EMBL" id="HBIJ01004105">
    <property type="protein sequence ID" value="CAE0362174.1"/>
    <property type="molecule type" value="Transcribed_RNA"/>
</dbReference>
<keyword evidence="4" id="KW-1133">Transmembrane helix</keyword>
<dbReference type="GO" id="GO:0000026">
    <property type="term" value="F:alpha-1,2-mannosyltransferase activity"/>
    <property type="evidence" value="ECO:0007669"/>
    <property type="project" value="TreeGrafter"/>
</dbReference>
<feature type="compositionally biased region" description="Polar residues" evidence="3">
    <location>
        <begin position="46"/>
        <end position="58"/>
    </location>
</feature>
<dbReference type="PANTHER" id="PTHR31121">
    <property type="entry name" value="ALPHA-1,2 MANNOSYLTRANSFERASE KTR1"/>
    <property type="match status" value="1"/>
</dbReference>
<dbReference type="Gene3D" id="3.90.550.10">
    <property type="entry name" value="Spore Coat Polysaccharide Biosynthesis Protein SpsA, Chain A"/>
    <property type="match status" value="1"/>
</dbReference>